<evidence type="ECO:0000313" key="4">
    <source>
        <dbReference type="Proteomes" id="UP000321393"/>
    </source>
</evidence>
<protein>
    <submittedName>
        <fullName evidence="2">Uncharacterized protein</fullName>
    </submittedName>
</protein>
<accession>A0A5A7TTH2</accession>
<comment type="caution">
    <text evidence="2">The sequence shown here is derived from an EMBL/GenBank/DDBJ whole genome shotgun (WGS) entry which is preliminary data.</text>
</comment>
<dbReference type="AlphaFoldDB" id="A0A5A7TTH2"/>
<dbReference type="OrthoDB" id="782535at2759"/>
<feature type="region of interest" description="Disordered" evidence="1">
    <location>
        <begin position="141"/>
        <end position="162"/>
    </location>
</feature>
<dbReference type="Proteomes" id="UP000321393">
    <property type="component" value="Unassembled WGS sequence"/>
</dbReference>
<dbReference type="EMBL" id="SSTD01002800">
    <property type="protein sequence ID" value="TYK27354.1"/>
    <property type="molecule type" value="Genomic_DNA"/>
</dbReference>
<dbReference type="Proteomes" id="UP000321947">
    <property type="component" value="Unassembled WGS sequence"/>
</dbReference>
<evidence type="ECO:0000313" key="3">
    <source>
        <dbReference type="EMBL" id="TYK27354.1"/>
    </source>
</evidence>
<feature type="compositionally biased region" description="Polar residues" evidence="1">
    <location>
        <begin position="143"/>
        <end position="162"/>
    </location>
</feature>
<proteinExistence type="predicted"/>
<evidence type="ECO:0000313" key="2">
    <source>
        <dbReference type="EMBL" id="KAA0045197.1"/>
    </source>
</evidence>
<evidence type="ECO:0000313" key="5">
    <source>
        <dbReference type="Proteomes" id="UP000321947"/>
    </source>
</evidence>
<gene>
    <name evidence="3" type="ORF">E5676_scaffold325G00300</name>
    <name evidence="2" type="ORF">E6C27_scaffold30G001980</name>
</gene>
<evidence type="ECO:0000256" key="1">
    <source>
        <dbReference type="SAM" id="MobiDB-lite"/>
    </source>
</evidence>
<organism evidence="2 4">
    <name type="scientific">Cucumis melo var. makuwa</name>
    <name type="common">Oriental melon</name>
    <dbReference type="NCBI Taxonomy" id="1194695"/>
    <lineage>
        <taxon>Eukaryota</taxon>
        <taxon>Viridiplantae</taxon>
        <taxon>Streptophyta</taxon>
        <taxon>Embryophyta</taxon>
        <taxon>Tracheophyta</taxon>
        <taxon>Spermatophyta</taxon>
        <taxon>Magnoliopsida</taxon>
        <taxon>eudicotyledons</taxon>
        <taxon>Gunneridae</taxon>
        <taxon>Pentapetalae</taxon>
        <taxon>rosids</taxon>
        <taxon>fabids</taxon>
        <taxon>Cucurbitales</taxon>
        <taxon>Cucurbitaceae</taxon>
        <taxon>Benincaseae</taxon>
        <taxon>Cucumis</taxon>
    </lineage>
</organism>
<sequence length="247" mass="27850">MRAIVNQAPVGGAIFVNKVKILELKLFCGARDANALENFIFDLEQYFKTTNTVIEEAKMTLTTMHLSEDAKLWKNSARNSSPRMWKSWLGENCKAKVFCFVEGLKPWAKTKLYEQWVEELTSAYAATERLFDLTSDSKDVRCHQSSSPGRNRNSCPSSPELSGETNVLASLIPDSDDKSDQAEGEVDQIEGGEKLRIGALKYLSLSRKRQGREAYQRKGVLIAILTLRSTKNRLRALWLILVQLTEA</sequence>
<name>A0A5A7TTH2_CUCMM</name>
<reference evidence="4 5" key="1">
    <citation type="submission" date="2019-08" db="EMBL/GenBank/DDBJ databases">
        <title>Draft genome sequences of two oriental melons (Cucumis melo L. var makuwa).</title>
        <authorList>
            <person name="Kwon S.-Y."/>
        </authorList>
    </citation>
    <scope>NUCLEOTIDE SEQUENCE [LARGE SCALE GENOMIC DNA]</scope>
    <source>
        <strain evidence="5">cv. Chang Bougi</strain>
        <strain evidence="4">cv. SW 3</strain>
        <tissue evidence="2">Leaf</tissue>
    </source>
</reference>
<dbReference type="EMBL" id="SSTE01014747">
    <property type="protein sequence ID" value="KAA0045197.1"/>
    <property type="molecule type" value="Genomic_DNA"/>
</dbReference>